<reference evidence="1" key="1">
    <citation type="submission" date="2023-02" db="EMBL/GenBank/DDBJ databases">
        <title>Gut commensal Christensenella minuta modulates host metabolism via a new class of secondary bile acids.</title>
        <authorList>
            <person name="Liu C."/>
        </authorList>
    </citation>
    <scope>NUCLEOTIDE SEQUENCE</scope>
    <source>
        <strain evidence="1">CA70</strain>
    </source>
</reference>
<sequence length="104" mass="12005">MNSRSKGKRGELELAKELQKYGFETRRGQQYCGGNGDADVLGVPGLHIECKRVERLNVENALRQAEQDSQEGRIPVVMHRANREEWKVTLRLGYFMEIWKNDGK</sequence>
<dbReference type="AlphaFoldDB" id="A0AAU8A759"/>
<dbReference type="InterPro" id="IPR056931">
    <property type="entry name" value="D14-like"/>
</dbReference>
<accession>A0AAU8A759</accession>
<dbReference type="RefSeq" id="WP_353423111.1">
    <property type="nucleotide sequence ID" value="NZ_CP117826.1"/>
</dbReference>
<evidence type="ECO:0000313" key="1">
    <source>
        <dbReference type="EMBL" id="XCC61707.1"/>
    </source>
</evidence>
<proteinExistence type="predicted"/>
<gene>
    <name evidence="1" type="ORF">PUP29_09235</name>
</gene>
<protein>
    <recommendedName>
        <fullName evidence="2">Holliday junction resolvase</fullName>
    </recommendedName>
</protein>
<dbReference type="Pfam" id="PF24608">
    <property type="entry name" value="PDDEXK_15"/>
    <property type="match status" value="1"/>
</dbReference>
<name>A0AAU8A759_9FIRM</name>
<organism evidence="1">
    <name type="scientific">Christensenella massiliensis</name>
    <dbReference type="NCBI Taxonomy" id="1805714"/>
    <lineage>
        <taxon>Bacteria</taxon>
        <taxon>Bacillati</taxon>
        <taxon>Bacillota</taxon>
        <taxon>Clostridia</taxon>
        <taxon>Christensenellales</taxon>
        <taxon>Christensenellaceae</taxon>
        <taxon>Christensenella</taxon>
    </lineage>
</organism>
<evidence type="ECO:0008006" key="2">
    <source>
        <dbReference type="Google" id="ProtNLM"/>
    </source>
</evidence>
<dbReference type="EMBL" id="CP117826">
    <property type="protein sequence ID" value="XCC61707.1"/>
    <property type="molecule type" value="Genomic_DNA"/>
</dbReference>